<dbReference type="Gene3D" id="3.55.50.70">
    <property type="match status" value="1"/>
</dbReference>
<evidence type="ECO:0000259" key="1">
    <source>
        <dbReference type="Pfam" id="PF10671"/>
    </source>
</evidence>
<dbReference type="Proteomes" id="UP000322184">
    <property type="component" value="Unassembled WGS sequence"/>
</dbReference>
<comment type="caution">
    <text evidence="2">The sequence shown here is derived from an EMBL/GenBank/DDBJ whole genome shotgun (WGS) entry which is preliminary data.</text>
</comment>
<dbReference type="AlphaFoldDB" id="A0A5B0WDW5"/>
<proteinExistence type="predicted"/>
<accession>A0A5B0WDW5</accession>
<evidence type="ECO:0000313" key="3">
    <source>
        <dbReference type="Proteomes" id="UP000322184"/>
    </source>
</evidence>
<feature type="domain" description="Toxin co-regulated pilus biosynthesis protein Q C-terminal" evidence="1">
    <location>
        <begin position="44"/>
        <end position="121"/>
    </location>
</feature>
<sequence>MATSFYLERSMNKIIAYVLTAFVCMSNIAVYAAPTPTSVPLAAVWIATPGQTLRGVTQEWASKSGYQVVWDASYDFPIRAGLRFNGSFIHAVSELFEAYAMANRPFTVDIYQEQRLVHVQAQG</sequence>
<gene>
    <name evidence="2" type="ORF">F0L16_15625</name>
</gene>
<reference evidence="2 3" key="1">
    <citation type="submission" date="2019-09" db="EMBL/GenBank/DDBJ databases">
        <title>Whole genome sequence of Photorhabdus heterorhabditis strain ETL (Enterobacteriales: Enterobacteriaceae) a bacterial symbiont of Heterorhabditis zealandica strain ETL (Rhabditida: Heterorhabditidae).</title>
        <authorList>
            <person name="Lulamba T.E."/>
            <person name="Serepa-Dlamini M.H."/>
        </authorList>
    </citation>
    <scope>NUCLEOTIDE SEQUENCE [LARGE SCALE GENOMIC DNA]</scope>
    <source>
        <strain evidence="2 3">ETL</strain>
    </source>
</reference>
<dbReference type="EMBL" id="VTUW01000032">
    <property type="protein sequence ID" value="KAA1184361.1"/>
    <property type="molecule type" value="Genomic_DNA"/>
</dbReference>
<dbReference type="InterPro" id="IPR018927">
    <property type="entry name" value="Pilus_synth_Q_C"/>
</dbReference>
<name>A0A5B0WDW5_9GAMM</name>
<protein>
    <recommendedName>
        <fullName evidence="1">Toxin co-regulated pilus biosynthesis protein Q C-terminal domain-containing protein</fullName>
    </recommendedName>
</protein>
<evidence type="ECO:0000313" key="2">
    <source>
        <dbReference type="EMBL" id="KAA1184361.1"/>
    </source>
</evidence>
<dbReference type="STRING" id="880156.AM629_02510"/>
<organism evidence="2 3">
    <name type="scientific">Photorhabdus heterorhabditis</name>
    <dbReference type="NCBI Taxonomy" id="880156"/>
    <lineage>
        <taxon>Bacteria</taxon>
        <taxon>Pseudomonadati</taxon>
        <taxon>Pseudomonadota</taxon>
        <taxon>Gammaproteobacteria</taxon>
        <taxon>Enterobacterales</taxon>
        <taxon>Morganellaceae</taxon>
        <taxon>Photorhabdus</taxon>
    </lineage>
</organism>
<dbReference type="Pfam" id="PF10671">
    <property type="entry name" value="TcpQ"/>
    <property type="match status" value="1"/>
</dbReference>